<feature type="domain" description="SH3" evidence="17">
    <location>
        <begin position="1"/>
        <end position="54"/>
    </location>
</feature>
<name>T1JUL1_TETUR</name>
<evidence type="ECO:0000256" key="14">
    <source>
        <dbReference type="PROSITE-ProRule" id="PRU10141"/>
    </source>
</evidence>
<dbReference type="HOGENOM" id="CLU_000288_7_14_1"/>
<evidence type="ECO:0000256" key="9">
    <source>
        <dbReference type="ARBA" id="ARBA00022777"/>
    </source>
</evidence>
<keyword evidence="6" id="KW-0808">Transferase</keyword>
<dbReference type="EnsemblMetazoa" id="tetur02g01340.1">
    <property type="protein sequence ID" value="tetur02g01340.1"/>
    <property type="gene ID" value="tetur02g01340"/>
</dbReference>
<feature type="binding site" evidence="14">
    <location>
        <position position="105"/>
    </location>
    <ligand>
        <name>ATP</name>
        <dbReference type="ChEBI" id="CHEBI:30616"/>
    </ligand>
</feature>
<dbReference type="SMART" id="SM00220">
    <property type="entry name" value="S_TKc"/>
    <property type="match status" value="1"/>
</dbReference>
<accession>T1JUL1</accession>
<comment type="cofactor">
    <cofactor evidence="1">
        <name>Mg(2+)</name>
        <dbReference type="ChEBI" id="CHEBI:18420"/>
    </cofactor>
</comment>
<feature type="compositionally biased region" description="Low complexity" evidence="16">
    <location>
        <begin position="736"/>
        <end position="752"/>
    </location>
</feature>
<evidence type="ECO:0000256" key="15">
    <source>
        <dbReference type="SAM" id="Coils"/>
    </source>
</evidence>
<protein>
    <recommendedName>
        <fullName evidence="3">mitogen-activated protein kinase kinase kinase</fullName>
        <ecNumber evidence="3">2.7.11.25</ecNumber>
    </recommendedName>
</protein>
<dbReference type="STRING" id="32264.T1JUL1"/>
<proteinExistence type="inferred from homology"/>
<reference evidence="19" key="2">
    <citation type="submission" date="2015-06" db="UniProtKB">
        <authorList>
            <consortium name="EnsemblMetazoa"/>
        </authorList>
    </citation>
    <scope>IDENTIFICATION</scope>
</reference>
<dbReference type="GO" id="GO:0004706">
    <property type="term" value="F:JUN kinase kinase kinase activity"/>
    <property type="evidence" value="ECO:0007669"/>
    <property type="project" value="TreeGrafter"/>
</dbReference>
<dbReference type="PROSITE" id="PS00107">
    <property type="entry name" value="PROTEIN_KINASE_ATP"/>
    <property type="match status" value="1"/>
</dbReference>
<dbReference type="InterPro" id="IPR000719">
    <property type="entry name" value="Prot_kinase_dom"/>
</dbReference>
<dbReference type="EC" id="2.7.11.25" evidence="3"/>
<evidence type="ECO:0000256" key="5">
    <source>
        <dbReference type="ARBA" id="ARBA00022527"/>
    </source>
</evidence>
<reference evidence="20" key="1">
    <citation type="submission" date="2011-08" db="EMBL/GenBank/DDBJ databases">
        <authorList>
            <person name="Rombauts S."/>
        </authorList>
    </citation>
    <scope>NUCLEOTIDE SEQUENCE</scope>
    <source>
        <strain evidence="20">London</strain>
    </source>
</reference>
<keyword evidence="15" id="KW-0175">Coiled coil</keyword>
<evidence type="ECO:0000256" key="1">
    <source>
        <dbReference type="ARBA" id="ARBA00001946"/>
    </source>
</evidence>
<dbReference type="InterPro" id="IPR017441">
    <property type="entry name" value="Protein_kinase_ATP_BS"/>
</dbReference>
<keyword evidence="7" id="KW-0677">Repeat</keyword>
<dbReference type="PRINTS" id="PR00109">
    <property type="entry name" value="TYRKINASE"/>
</dbReference>
<dbReference type="Proteomes" id="UP000015104">
    <property type="component" value="Unassembled WGS sequence"/>
</dbReference>
<evidence type="ECO:0000256" key="6">
    <source>
        <dbReference type="ARBA" id="ARBA00022679"/>
    </source>
</evidence>
<dbReference type="Gene3D" id="3.30.200.20">
    <property type="entry name" value="Phosphorylase Kinase, domain 1"/>
    <property type="match status" value="1"/>
</dbReference>
<dbReference type="InterPro" id="IPR051681">
    <property type="entry name" value="Ser/Thr_Kinases-Pseudokinases"/>
</dbReference>
<evidence type="ECO:0000256" key="10">
    <source>
        <dbReference type="ARBA" id="ARBA00022840"/>
    </source>
</evidence>
<dbReference type="InterPro" id="IPR036028">
    <property type="entry name" value="SH3-like_dom_sf"/>
</dbReference>
<dbReference type="Pfam" id="PF07714">
    <property type="entry name" value="PK_Tyr_Ser-Thr"/>
    <property type="match status" value="1"/>
</dbReference>
<keyword evidence="20" id="KW-1185">Reference proteome</keyword>
<organism evidence="19 20">
    <name type="scientific">Tetranychus urticae</name>
    <name type="common">Two-spotted spider mite</name>
    <dbReference type="NCBI Taxonomy" id="32264"/>
    <lineage>
        <taxon>Eukaryota</taxon>
        <taxon>Metazoa</taxon>
        <taxon>Ecdysozoa</taxon>
        <taxon>Arthropoda</taxon>
        <taxon>Chelicerata</taxon>
        <taxon>Arachnida</taxon>
        <taxon>Acari</taxon>
        <taxon>Acariformes</taxon>
        <taxon>Trombidiformes</taxon>
        <taxon>Prostigmata</taxon>
        <taxon>Eleutherengona</taxon>
        <taxon>Raphignathae</taxon>
        <taxon>Tetranychoidea</taxon>
        <taxon>Tetranychidae</taxon>
        <taxon>Tetranychus</taxon>
    </lineage>
</organism>
<dbReference type="PROSITE" id="PS50011">
    <property type="entry name" value="PROTEIN_KINASE_DOM"/>
    <property type="match status" value="1"/>
</dbReference>
<dbReference type="GO" id="GO:0006950">
    <property type="term" value="P:response to stress"/>
    <property type="evidence" value="ECO:0007669"/>
    <property type="project" value="UniProtKB-ARBA"/>
</dbReference>
<dbReference type="SMART" id="SM00326">
    <property type="entry name" value="SH3"/>
    <property type="match status" value="1"/>
</dbReference>
<feature type="domain" description="Protein kinase" evidence="18">
    <location>
        <begin position="78"/>
        <end position="339"/>
    </location>
</feature>
<sequence>MPQSINYELSLRKGQKVQVLSKDAKISGDEGWWTGKIDANVGIFPSEFVKPLASSNSLLSPERNSCLSVMNIIRFDELELKEIIGIGGFGKIYRGTYNYREVAVKVALRQQDDDTKTVMDNVLQEAKLFRLLDHPNIVSLIGICLDEPNLCLVLELCRGGPLNRVLAGRKIPPDIIVDWAIQIASGMDYLHCKARIPLIHRDLKSSNVLLNEPIVGQFWRGKELKITDFGLAREIYQTSRMSQAGTYAWMAPEVIKKSTFSKSSDVWSFGVILWELLTGEIPYRGIDPLAVAYGVAIEKLKLPIPSTCPKAFADLLKLCWHTDPHSRPSFEEILNHLESISKSQFAVTTQESFDELQDSWKSEIKEILEELKCKEKELRSREEEISRTKDRQKLQEEQLRQREKEIREREFELLERELNIIITTQQLPIPKRRKGKFAEKKLIKLLKHSAAGQHTFISEPSNFRHNITVQPEHTSPYRLQCATSSPDTPPSSPSLLRLRAYALPQSGPKGKTWGPSSIHQKERIILNPQKIFVDQTSHIKGYQSAPNLDKTRVNHLPTRILTDDSSEGCFASSNTNDHYNNSEKKHKKRTDFALLKAGIKFVGSIGLDLRSYIHDKKGGHSPIEVRNNLDISDKKVLSNGGYAKHATYHGTTKNSLRPSLMSTLNNYAENMTGANEEGVNSYNQILKKNDLKNNQTSTYITFDRRKSSTTSTDSDFLAQSHDYVSSPRIYRSYHRTSSSASISSSSVNPSFDPGEEDCVDISNPSTVTLTSNQGIQRPTTLNLKNSSQSNVRSHCDSHKSLSYSPSTPISQLSQCNTPSGSSSPQKTVWFKIKDPRVTLLDIPTEGQSQDGTVPLTALLSEDIPTRTTSL</sequence>
<keyword evidence="5" id="KW-0723">Serine/threonine-protein kinase</keyword>
<feature type="coiled-coil region" evidence="15">
    <location>
        <begin position="357"/>
        <end position="409"/>
    </location>
</feature>
<evidence type="ECO:0000259" key="18">
    <source>
        <dbReference type="PROSITE" id="PS50011"/>
    </source>
</evidence>
<feature type="compositionally biased region" description="Polar residues" evidence="16">
    <location>
        <begin position="762"/>
        <end position="792"/>
    </location>
</feature>
<dbReference type="InterPro" id="IPR011009">
    <property type="entry name" value="Kinase-like_dom_sf"/>
</dbReference>
<dbReference type="EMBL" id="CAEY01000779">
    <property type="status" value="NOT_ANNOTATED_CDS"/>
    <property type="molecule type" value="Genomic_DNA"/>
</dbReference>
<comment type="similarity">
    <text evidence="2">Belongs to the protein kinase superfamily. STE Ser/Thr protein kinase family. MAP kinase kinase kinase subfamily.</text>
</comment>
<evidence type="ECO:0000256" key="8">
    <source>
        <dbReference type="ARBA" id="ARBA00022741"/>
    </source>
</evidence>
<evidence type="ECO:0000259" key="17">
    <source>
        <dbReference type="PROSITE" id="PS50002"/>
    </source>
</evidence>
<dbReference type="Gene3D" id="2.30.30.40">
    <property type="entry name" value="SH3 Domains"/>
    <property type="match status" value="1"/>
</dbReference>
<evidence type="ECO:0000256" key="13">
    <source>
        <dbReference type="PROSITE-ProRule" id="PRU00192"/>
    </source>
</evidence>
<dbReference type="InterPro" id="IPR001452">
    <property type="entry name" value="SH3_domain"/>
</dbReference>
<comment type="catalytic activity">
    <reaction evidence="12">
        <text>L-seryl-[protein] + ATP = O-phospho-L-seryl-[protein] + ADP + H(+)</text>
        <dbReference type="Rhea" id="RHEA:17989"/>
        <dbReference type="Rhea" id="RHEA-COMP:9863"/>
        <dbReference type="Rhea" id="RHEA-COMP:11604"/>
        <dbReference type="ChEBI" id="CHEBI:15378"/>
        <dbReference type="ChEBI" id="CHEBI:29999"/>
        <dbReference type="ChEBI" id="CHEBI:30616"/>
        <dbReference type="ChEBI" id="CHEBI:83421"/>
        <dbReference type="ChEBI" id="CHEBI:456216"/>
        <dbReference type="EC" id="2.7.11.25"/>
    </reaction>
</comment>
<dbReference type="AlphaFoldDB" id="T1JUL1"/>
<dbReference type="Gene3D" id="1.10.510.10">
    <property type="entry name" value="Transferase(Phosphotransferase) domain 1"/>
    <property type="match status" value="1"/>
</dbReference>
<feature type="compositionally biased region" description="Polar residues" evidence="16">
    <location>
        <begin position="800"/>
        <end position="826"/>
    </location>
</feature>
<keyword evidence="10 14" id="KW-0067">ATP-binding</keyword>
<dbReference type="PROSITE" id="PS00108">
    <property type="entry name" value="PROTEIN_KINASE_ST"/>
    <property type="match status" value="1"/>
</dbReference>
<evidence type="ECO:0000256" key="7">
    <source>
        <dbReference type="ARBA" id="ARBA00022737"/>
    </source>
</evidence>
<dbReference type="SUPFAM" id="SSF56112">
    <property type="entry name" value="Protein kinase-like (PK-like)"/>
    <property type="match status" value="1"/>
</dbReference>
<evidence type="ECO:0000313" key="19">
    <source>
        <dbReference type="EnsemblMetazoa" id="tetur02g01340.1"/>
    </source>
</evidence>
<dbReference type="eggNOG" id="KOG0192">
    <property type="taxonomic scope" value="Eukaryota"/>
</dbReference>
<evidence type="ECO:0000256" key="16">
    <source>
        <dbReference type="SAM" id="MobiDB-lite"/>
    </source>
</evidence>
<evidence type="ECO:0000256" key="12">
    <source>
        <dbReference type="ARBA" id="ARBA00048329"/>
    </source>
</evidence>
<evidence type="ECO:0000256" key="4">
    <source>
        <dbReference type="ARBA" id="ARBA00022443"/>
    </source>
</evidence>
<evidence type="ECO:0000256" key="11">
    <source>
        <dbReference type="ARBA" id="ARBA00047559"/>
    </source>
</evidence>
<dbReference type="InterPro" id="IPR008271">
    <property type="entry name" value="Ser/Thr_kinase_AS"/>
</dbReference>
<dbReference type="GO" id="GO:0005524">
    <property type="term" value="F:ATP binding"/>
    <property type="evidence" value="ECO:0007669"/>
    <property type="project" value="UniProtKB-UniRule"/>
</dbReference>
<dbReference type="PROSITE" id="PS50002">
    <property type="entry name" value="SH3"/>
    <property type="match status" value="1"/>
</dbReference>
<evidence type="ECO:0000313" key="20">
    <source>
        <dbReference type="Proteomes" id="UP000015104"/>
    </source>
</evidence>
<keyword evidence="9" id="KW-0418">Kinase</keyword>
<evidence type="ECO:0000256" key="3">
    <source>
        <dbReference type="ARBA" id="ARBA00012406"/>
    </source>
</evidence>
<keyword evidence="4 13" id="KW-0728">SH3 domain</keyword>
<feature type="region of interest" description="Disordered" evidence="16">
    <location>
        <begin position="736"/>
        <end position="826"/>
    </location>
</feature>
<dbReference type="Pfam" id="PF00018">
    <property type="entry name" value="SH3_1"/>
    <property type="match status" value="1"/>
</dbReference>
<dbReference type="PANTHER" id="PTHR44329">
    <property type="entry name" value="SERINE/THREONINE-PROTEIN KINASE TNNI3K-RELATED"/>
    <property type="match status" value="1"/>
</dbReference>
<dbReference type="FunFam" id="1.10.510.10:FF:000076">
    <property type="entry name" value="Mitogen-activated protein kinase kinase kinase"/>
    <property type="match status" value="1"/>
</dbReference>
<dbReference type="InterPro" id="IPR001245">
    <property type="entry name" value="Ser-Thr/Tyr_kinase_cat_dom"/>
</dbReference>
<comment type="catalytic activity">
    <reaction evidence="11">
        <text>L-threonyl-[protein] + ATP = O-phospho-L-threonyl-[protein] + ADP + H(+)</text>
        <dbReference type="Rhea" id="RHEA:46608"/>
        <dbReference type="Rhea" id="RHEA-COMP:11060"/>
        <dbReference type="Rhea" id="RHEA-COMP:11605"/>
        <dbReference type="ChEBI" id="CHEBI:15378"/>
        <dbReference type="ChEBI" id="CHEBI:30013"/>
        <dbReference type="ChEBI" id="CHEBI:30616"/>
        <dbReference type="ChEBI" id="CHEBI:61977"/>
        <dbReference type="ChEBI" id="CHEBI:456216"/>
        <dbReference type="EC" id="2.7.11.25"/>
    </reaction>
</comment>
<dbReference type="SUPFAM" id="SSF50044">
    <property type="entry name" value="SH3-domain"/>
    <property type="match status" value="1"/>
</dbReference>
<keyword evidence="8 14" id="KW-0547">Nucleotide-binding</keyword>
<dbReference type="PANTHER" id="PTHR44329:SF293">
    <property type="entry name" value="MITOGEN-ACTIVATED PROTEIN KINASE KINASE KINASE"/>
    <property type="match status" value="1"/>
</dbReference>
<evidence type="ECO:0000256" key="2">
    <source>
        <dbReference type="ARBA" id="ARBA00006529"/>
    </source>
</evidence>